<keyword evidence="7" id="KW-0862">Zinc</keyword>
<dbReference type="Gene3D" id="2.40.50.150">
    <property type="match status" value="1"/>
</dbReference>
<dbReference type="Pfam" id="PF04561">
    <property type="entry name" value="RNA_pol_Rpb2_2"/>
    <property type="match status" value="1"/>
</dbReference>
<dbReference type="Pfam" id="PF04563">
    <property type="entry name" value="RNA_pol_Rpb2_1"/>
    <property type="match status" value="1"/>
</dbReference>
<dbReference type="InterPro" id="IPR007120">
    <property type="entry name" value="DNA-dir_RNAP_su2_dom"/>
</dbReference>
<evidence type="ECO:0000256" key="4">
    <source>
        <dbReference type="ARBA" id="ARBA00022679"/>
    </source>
</evidence>
<evidence type="ECO:0000256" key="5">
    <source>
        <dbReference type="ARBA" id="ARBA00022695"/>
    </source>
</evidence>
<dbReference type="EC" id="2.7.7.6" evidence="2"/>
<evidence type="ECO:0000259" key="12">
    <source>
        <dbReference type="Pfam" id="PF04561"/>
    </source>
</evidence>
<organism evidence="17">
    <name type="scientific">viral metagenome</name>
    <dbReference type="NCBI Taxonomy" id="1070528"/>
    <lineage>
        <taxon>unclassified sequences</taxon>
        <taxon>metagenomes</taxon>
        <taxon>organismal metagenomes</taxon>
    </lineage>
</organism>
<dbReference type="GO" id="GO:0003677">
    <property type="term" value="F:DNA binding"/>
    <property type="evidence" value="ECO:0007669"/>
    <property type="project" value="InterPro"/>
</dbReference>
<dbReference type="GO" id="GO:0003899">
    <property type="term" value="F:DNA-directed RNA polymerase activity"/>
    <property type="evidence" value="ECO:0007669"/>
    <property type="project" value="UniProtKB-EC"/>
</dbReference>
<evidence type="ECO:0000256" key="6">
    <source>
        <dbReference type="ARBA" id="ARBA00022723"/>
    </source>
</evidence>
<feature type="domain" description="RNA polymerase Rpb2" evidence="16">
    <location>
        <begin position="675"/>
        <end position="714"/>
    </location>
</feature>
<keyword evidence="3" id="KW-0240">DNA-directed RNA polymerase</keyword>
<feature type="domain" description="RNA polymerase Rpb2" evidence="12">
    <location>
        <begin position="237"/>
        <end position="397"/>
    </location>
</feature>
<dbReference type="PANTHER" id="PTHR20856">
    <property type="entry name" value="DNA-DIRECTED RNA POLYMERASE I SUBUNIT 2"/>
    <property type="match status" value="1"/>
</dbReference>
<keyword evidence="6" id="KW-0479">Metal-binding</keyword>
<feature type="region of interest" description="Disordered" evidence="9">
    <location>
        <begin position="1078"/>
        <end position="1097"/>
    </location>
</feature>
<dbReference type="InterPro" id="IPR007641">
    <property type="entry name" value="RNA_pol_Rpb2_7"/>
</dbReference>
<evidence type="ECO:0000256" key="1">
    <source>
        <dbReference type="ARBA" id="ARBA00006835"/>
    </source>
</evidence>
<evidence type="ECO:0000259" key="16">
    <source>
        <dbReference type="Pfam" id="PF04567"/>
    </source>
</evidence>
<dbReference type="InterPro" id="IPR007645">
    <property type="entry name" value="RNA_pol_Rpb2_3"/>
</dbReference>
<dbReference type="SUPFAM" id="SSF64484">
    <property type="entry name" value="beta and beta-prime subunits of DNA dependent RNA-polymerase"/>
    <property type="match status" value="1"/>
</dbReference>
<evidence type="ECO:0000256" key="7">
    <source>
        <dbReference type="ARBA" id="ARBA00022833"/>
    </source>
</evidence>
<dbReference type="Pfam" id="PF04565">
    <property type="entry name" value="RNA_pol_Rpb2_3"/>
    <property type="match status" value="1"/>
</dbReference>
<dbReference type="EMBL" id="MN740311">
    <property type="protein sequence ID" value="QHT99615.1"/>
    <property type="molecule type" value="Genomic_DNA"/>
</dbReference>
<name>A0A6C0J4K0_9ZZZZ</name>
<dbReference type="InterPro" id="IPR037033">
    <property type="entry name" value="DNA-dir_RNAP_su2_hyb_sf"/>
</dbReference>
<dbReference type="Gene3D" id="2.40.270.10">
    <property type="entry name" value="DNA-directed RNA polymerase, subunit 2, domain 6"/>
    <property type="match status" value="1"/>
</dbReference>
<sequence>MSEYDWNEMTDVVKDIYFSDKAKVVQHQINSYNHFIKDIIPNTVFRHSPIISGKNWSDEQNDYANKIIVEFTKVSMSAPMQCDGPNDPIRPLFPHEARLRNLTYSGQLYVDVKHSFYSGFNTEPEEEIITNIPLCKIPVMLKSDYCNLRITDETTIMNECIMDYGGYFIVNGNEKVIISQERMAENMVFCYEPKKEESVVCEVKSTIDQLYHPVKKNEAMLSFGNKKSDFQDIYTLSVNIPSFKTAIPAFIMFRALGIQSDKEIFNIIMHEDLNKVDNAMMNIVEQSALEMYYQLEDKNVGMTQNDALLYISKNMQYKIDHMVETSGDPLSNEIINQERKLAYVSKNVIDRDFLPHIGTNKYKKALYLGYMIRYLIECHLGKRTYDNRDNVQNKRVDLAGPLLAQIFRTQFLSLVRDIKTDISRVENLSQSLQRTIRSSTIEQKIKFGLSTGNWPSGKNSSIPASKKGIAQVLSRMSYLGFISYLRRVVSPLEPAGNKLNKPRKIYATTTGYICPNETPEGGQVGIVKNLSQSCEVTRPENPAPIQMIMEQSGMVSIDDIDYEDLQNSTYIFINGDLVGFADDTTIATIYENLIISRRHMAISAYISIKWRVEYNELFVYCDGGRYTRPLLIVENNKVLLQERYNEYQYSESWNDLFNNPMSVYLKEQTRYNGAVIEYMDVVELERTLIALNNDYLNKNNDNNYLDYTHCEIDPSLWLGIISGCIPASDHNPSPRNCYQSSMGKQALGIFSTNYNVRMDSNVHVLAYPQKALVSTKTMKYIGIDKIPHGTQVILAICTYGGYNQEDSLSINKTAIQRGLFNSMFFRTYQADVNTTKTHNEESICKPSNLDTKLMSKPEFYKYLENDGIAKIGSVVSGGDVLIGKTVISKSKNNESKKIDASVMMRKTEKGVVDRVIPNEHEPISTNADGNKQVKVRVVDYRVPQLADKFASRHAQKGTVGMIYNEVDMPYTTDGIIPDFIMNPHAIPSRMTVGQILETLLGKAGSIFGKEMDASTFAKIDTQTMFDRLKEYGFEEQCEEVMYNGMTGLQMNSTIYIGPTYYQRLKHMVEDKIHSRISGQVHTTTRQPTEGRSRDGGLRLGEMERDSILAHGATQFIKERFMDASDIFRVYVSKTEQSIVVANPDENIYKYGGKNIPKNDVVEVQLPYAMKLLLHEMTAMGIDTRIIV</sequence>
<feature type="compositionally biased region" description="Polar residues" evidence="9">
    <location>
        <begin position="1078"/>
        <end position="1087"/>
    </location>
</feature>
<dbReference type="Pfam" id="PF04567">
    <property type="entry name" value="RNA_pol_Rpb2_5"/>
    <property type="match status" value="1"/>
</dbReference>
<feature type="domain" description="RNA polymerase Rpb2" evidence="15">
    <location>
        <begin position="571"/>
        <end position="634"/>
    </location>
</feature>
<dbReference type="GO" id="GO:0032549">
    <property type="term" value="F:ribonucleoside binding"/>
    <property type="evidence" value="ECO:0007669"/>
    <property type="project" value="InterPro"/>
</dbReference>
<evidence type="ECO:0000313" key="17">
    <source>
        <dbReference type="EMBL" id="QHT99615.1"/>
    </source>
</evidence>
<dbReference type="InterPro" id="IPR007644">
    <property type="entry name" value="RNA_pol_bsu_protrusion"/>
</dbReference>
<keyword evidence="5" id="KW-0548">Nucleotidyltransferase</keyword>
<feature type="domain" description="DNA-directed RNA polymerase subunit 2 hybrid-binding" evidence="10">
    <location>
        <begin position="722"/>
        <end position="1093"/>
    </location>
</feature>
<evidence type="ECO:0000259" key="13">
    <source>
        <dbReference type="Pfam" id="PF04563"/>
    </source>
</evidence>
<evidence type="ECO:0000256" key="3">
    <source>
        <dbReference type="ARBA" id="ARBA00022478"/>
    </source>
</evidence>
<accession>A0A6C0J4K0</accession>
<proteinExistence type="inferred from homology"/>
<dbReference type="GO" id="GO:0000428">
    <property type="term" value="C:DNA-directed RNA polymerase complex"/>
    <property type="evidence" value="ECO:0007669"/>
    <property type="project" value="UniProtKB-KW"/>
</dbReference>
<dbReference type="InterPro" id="IPR007642">
    <property type="entry name" value="RNA_pol_Rpb2_2"/>
</dbReference>
<evidence type="ECO:0000259" key="10">
    <source>
        <dbReference type="Pfam" id="PF00562"/>
    </source>
</evidence>
<dbReference type="AlphaFoldDB" id="A0A6C0J4K0"/>
<dbReference type="Gene3D" id="3.90.1100.10">
    <property type="match status" value="2"/>
</dbReference>
<comment type="similarity">
    <text evidence="1">Belongs to the RNA polymerase beta chain family.</text>
</comment>
<reference evidence="17" key="1">
    <citation type="journal article" date="2020" name="Nature">
        <title>Giant virus diversity and host interactions through global metagenomics.</title>
        <authorList>
            <person name="Schulz F."/>
            <person name="Roux S."/>
            <person name="Paez-Espino D."/>
            <person name="Jungbluth S."/>
            <person name="Walsh D.A."/>
            <person name="Denef V.J."/>
            <person name="McMahon K.D."/>
            <person name="Konstantinidis K.T."/>
            <person name="Eloe-Fadrosh E.A."/>
            <person name="Kyrpides N.C."/>
            <person name="Woyke T."/>
        </authorList>
    </citation>
    <scope>NUCLEOTIDE SEQUENCE</scope>
    <source>
        <strain evidence="17">GVMAG-M-3300025727-45</strain>
    </source>
</reference>
<evidence type="ECO:0000256" key="2">
    <source>
        <dbReference type="ARBA" id="ARBA00012418"/>
    </source>
</evidence>
<dbReference type="InterPro" id="IPR007646">
    <property type="entry name" value="RNA_pol_Rpb2_4"/>
</dbReference>
<dbReference type="Pfam" id="PF00562">
    <property type="entry name" value="RNA_pol_Rpb2_6"/>
    <property type="match status" value="1"/>
</dbReference>
<dbReference type="Pfam" id="PF04560">
    <property type="entry name" value="RNA_pol_Rpb2_7"/>
    <property type="match status" value="1"/>
</dbReference>
<evidence type="ECO:0000256" key="8">
    <source>
        <dbReference type="ARBA" id="ARBA00023163"/>
    </source>
</evidence>
<dbReference type="InterPro" id="IPR007647">
    <property type="entry name" value="RNA_pol_Rpb2_5"/>
</dbReference>
<feature type="domain" description="RNA polymerase Rpb2" evidence="11">
    <location>
        <begin position="1095"/>
        <end position="1186"/>
    </location>
</feature>
<dbReference type="Pfam" id="PF04566">
    <property type="entry name" value="RNA_pol_Rpb2_4"/>
    <property type="match status" value="1"/>
</dbReference>
<dbReference type="InterPro" id="IPR015712">
    <property type="entry name" value="DNA-dir_RNA_pol_su2"/>
</dbReference>
<dbReference type="CDD" id="cd00653">
    <property type="entry name" value="RNA_pol_B_RPB2"/>
    <property type="match status" value="1"/>
</dbReference>
<dbReference type="GO" id="GO:0006351">
    <property type="term" value="P:DNA-templated transcription"/>
    <property type="evidence" value="ECO:0007669"/>
    <property type="project" value="InterPro"/>
</dbReference>
<evidence type="ECO:0000256" key="9">
    <source>
        <dbReference type="SAM" id="MobiDB-lite"/>
    </source>
</evidence>
<evidence type="ECO:0000259" key="11">
    <source>
        <dbReference type="Pfam" id="PF04560"/>
    </source>
</evidence>
<keyword evidence="4" id="KW-0808">Transferase</keyword>
<feature type="domain" description="RNA polymerase Rpb2" evidence="14">
    <location>
        <begin position="471"/>
        <end position="536"/>
    </location>
</feature>
<dbReference type="GO" id="GO:0046872">
    <property type="term" value="F:metal ion binding"/>
    <property type="evidence" value="ECO:0007669"/>
    <property type="project" value="UniProtKB-KW"/>
</dbReference>
<protein>
    <recommendedName>
        <fullName evidence="2">DNA-directed RNA polymerase</fullName>
        <ecNumber evidence="2">2.7.7.6</ecNumber>
    </recommendedName>
</protein>
<feature type="domain" description="RNA polymerase beta subunit protrusion" evidence="13">
    <location>
        <begin position="24"/>
        <end position="442"/>
    </location>
</feature>
<evidence type="ECO:0000259" key="15">
    <source>
        <dbReference type="Pfam" id="PF04566"/>
    </source>
</evidence>
<keyword evidence="8" id="KW-0804">Transcription</keyword>
<feature type="compositionally biased region" description="Basic and acidic residues" evidence="9">
    <location>
        <begin position="1088"/>
        <end position="1097"/>
    </location>
</feature>
<dbReference type="Gene3D" id="3.90.1800.10">
    <property type="entry name" value="RNA polymerase alpha subunit dimerisation domain"/>
    <property type="match status" value="1"/>
</dbReference>
<dbReference type="InterPro" id="IPR014724">
    <property type="entry name" value="RNA_pol_RPB2_OB-fold"/>
</dbReference>
<evidence type="ECO:0000259" key="14">
    <source>
        <dbReference type="Pfam" id="PF04565"/>
    </source>
</evidence>